<dbReference type="Pfam" id="PF02018">
    <property type="entry name" value="CBM_4_9"/>
    <property type="match status" value="1"/>
</dbReference>
<keyword evidence="1" id="KW-0378">Hydrolase</keyword>
<evidence type="ECO:0000313" key="3">
    <source>
        <dbReference type="EMBL" id="CCH79088.1"/>
    </source>
</evidence>
<name>A0A077LYV2_9MICO</name>
<dbReference type="Proteomes" id="UP000035721">
    <property type="component" value="Unassembled WGS sequence"/>
</dbReference>
<dbReference type="RefSeq" id="WP_048549718.1">
    <property type="nucleotide sequence ID" value="NZ_HF570958.1"/>
</dbReference>
<sequence length="550" mass="58240">MTDLSATVQPAAAARYNLPFNPSFETDLTGWAATAATVTRQTSDAFGGSASARLVANGTGRARLASDPVYGITVQPGTTYTLSAYFKVTTALSQPYSLGVEMYDNFTAWTFLADAWAASTVQAVTSGWVRRSVTFTTPPDCTKVIVYAPIAAASSANSTDTVWVDAVLLEEGATAQEYFDTYVPPCGPSVRLNVTGAPNVPASAYTSLFSTTDGWSTDTSNTTCTTVKARLNFAATTNIAWQASGDFRAIKRTVSGLASGSVYRYRAVLGTYYDARVRLAVYNGATLVASTSYVKASVDGDQVSLSVDFTAPAASVTIKMEMIQYVYTLNQRAYALVSAATVDYVGGWQGTTIYRTDANGSSVVVREDLGGQDTPAGVMQVTDWEAALYGDVQYVVVDGSGGTASATVPAGTFDPTTTRPVIELPLRATPSGNLVAPAPAVRPALITDYSENAQTNGTKHQVIGRPDPLVNPGPLSTRNGTFTCLLEDYAAARGFREFLGDGDLAMLRQAGFPGLDMYFTVDSVQINPEADSEHGRYFGAVVTYSEVARP</sequence>
<dbReference type="AlphaFoldDB" id="A0A077LYV2"/>
<reference evidence="3 4" key="1">
    <citation type="journal article" date="2013" name="ISME J.">
        <title>A metabolic model for members of the genus Tetrasphaera involved in enhanced biological phosphorus removal.</title>
        <authorList>
            <person name="Kristiansen R."/>
            <person name="Nguyen H.T.T."/>
            <person name="Saunders A.M."/>
            <person name="Nielsen J.L."/>
            <person name="Wimmer R."/>
            <person name="Le V.Q."/>
            <person name="McIlroy S.J."/>
            <person name="Petrovski S."/>
            <person name="Seviour R.J."/>
            <person name="Calteau A."/>
            <person name="Nielsen K.L."/>
            <person name="Nielsen P.H."/>
        </authorList>
    </citation>
    <scope>NUCLEOTIDE SEQUENCE [LARGE SCALE GENOMIC DNA]</scope>
    <source>
        <strain evidence="3 4">T1-X7</strain>
    </source>
</reference>
<dbReference type="InterPro" id="IPR003305">
    <property type="entry name" value="CenC_carb-bd"/>
</dbReference>
<evidence type="ECO:0000259" key="2">
    <source>
        <dbReference type="Pfam" id="PF02018"/>
    </source>
</evidence>
<accession>A0A077LYV2</accession>
<dbReference type="InterPro" id="IPR008979">
    <property type="entry name" value="Galactose-bd-like_sf"/>
</dbReference>
<dbReference type="EMBL" id="CAJB01000334">
    <property type="protein sequence ID" value="CCH79088.1"/>
    <property type="molecule type" value="Genomic_DNA"/>
</dbReference>
<dbReference type="SUPFAM" id="SSF49785">
    <property type="entry name" value="Galactose-binding domain-like"/>
    <property type="match status" value="1"/>
</dbReference>
<dbReference type="OrthoDB" id="4941149at2"/>
<gene>
    <name evidence="3" type="ORF">BN12_40058</name>
</gene>
<keyword evidence="4" id="KW-1185">Reference proteome</keyword>
<comment type="caution">
    <text evidence="3">The sequence shown here is derived from an EMBL/GenBank/DDBJ whole genome shotgun (WGS) entry which is preliminary data.</text>
</comment>
<dbReference type="STRING" id="1194083.BN12_40058"/>
<dbReference type="GO" id="GO:0016798">
    <property type="term" value="F:hydrolase activity, acting on glycosyl bonds"/>
    <property type="evidence" value="ECO:0007669"/>
    <property type="project" value="InterPro"/>
</dbReference>
<dbReference type="Gene3D" id="2.60.120.260">
    <property type="entry name" value="Galactose-binding domain-like"/>
    <property type="match status" value="1"/>
</dbReference>
<evidence type="ECO:0000256" key="1">
    <source>
        <dbReference type="ARBA" id="ARBA00022801"/>
    </source>
</evidence>
<protein>
    <recommendedName>
        <fullName evidence="2">CBM-cenC domain-containing protein</fullName>
    </recommendedName>
</protein>
<organism evidence="3 4">
    <name type="scientific">Nostocoides japonicum T1-X7</name>
    <dbReference type="NCBI Taxonomy" id="1194083"/>
    <lineage>
        <taxon>Bacteria</taxon>
        <taxon>Bacillati</taxon>
        <taxon>Actinomycetota</taxon>
        <taxon>Actinomycetes</taxon>
        <taxon>Micrococcales</taxon>
        <taxon>Intrasporangiaceae</taxon>
        <taxon>Nostocoides</taxon>
    </lineage>
</organism>
<proteinExistence type="predicted"/>
<evidence type="ECO:0000313" key="4">
    <source>
        <dbReference type="Proteomes" id="UP000035721"/>
    </source>
</evidence>
<feature type="domain" description="CBM-cenC" evidence="2">
    <location>
        <begin position="17"/>
        <end position="148"/>
    </location>
</feature>